<accession>A0A9W7ZXV0</accession>
<dbReference type="EMBL" id="JANBPT010000629">
    <property type="protein sequence ID" value="KAJ1915445.1"/>
    <property type="molecule type" value="Genomic_DNA"/>
</dbReference>
<evidence type="ECO:0000256" key="3">
    <source>
        <dbReference type="ARBA" id="ARBA00023038"/>
    </source>
</evidence>
<organism evidence="7 8">
    <name type="scientific">Tieghemiomyces parasiticus</name>
    <dbReference type="NCBI Taxonomy" id="78921"/>
    <lineage>
        <taxon>Eukaryota</taxon>
        <taxon>Fungi</taxon>
        <taxon>Fungi incertae sedis</taxon>
        <taxon>Zoopagomycota</taxon>
        <taxon>Kickxellomycotina</taxon>
        <taxon>Dimargaritomycetes</taxon>
        <taxon>Dimargaritales</taxon>
        <taxon>Dimargaritaceae</taxon>
        <taxon>Tieghemiomyces</taxon>
    </lineage>
</organism>
<dbReference type="InterPro" id="IPR050604">
    <property type="entry name" value="PDZ-LIM_domain"/>
</dbReference>
<protein>
    <submittedName>
        <fullName evidence="7">Transforming growth factor beta-1-induced transcript 1 protein</fullName>
    </submittedName>
</protein>
<name>A0A9W7ZXV0_9FUNG</name>
<sequence length="430" mass="46104">MSVPPVPPSNRAKSQLISRLSSLSLASERDGLSLPATARTSPEQPYSPGPLPSDNDSAVSLVDTEPLPQSELSLDAQNVTSLETMIESLAQEVKLLRHQVRASGRLAIHYNPGENSSVGGWDESSIMSAGGSAAICAYCGKGLPALDSDVEPGPADELADQRCCDLCAELLLHVDPDRTSLSISDSASAHLPVEPLPTDPPALPSPARGSSQGLSIASPTPPPAEPRMSPPPSGRRTSPPDSAASVAAAATRDTQAAPAEPPTPTTTFTCGQCQEPIDSSVEFLSVAGRKFHMLHFVCESCELPLAPTGYLCSNGKYYCPDDYRQLFATKCQACQLTIEDEQITALGTSWHARCFLCTTCRSPFTSDTFYEWKGKPYCERHWNARRGSVCPVCDKIITGRYVAIQGKYYHPEHSPSLQTKLPMPIGCYIK</sequence>
<keyword evidence="8" id="KW-1185">Reference proteome</keyword>
<dbReference type="PROSITE" id="PS50023">
    <property type="entry name" value="LIM_DOMAIN_2"/>
    <property type="match status" value="2"/>
</dbReference>
<keyword evidence="3 4" id="KW-0440">LIM domain</keyword>
<evidence type="ECO:0000256" key="1">
    <source>
        <dbReference type="ARBA" id="ARBA00022723"/>
    </source>
</evidence>
<dbReference type="PANTHER" id="PTHR24214">
    <property type="entry name" value="PDZ AND LIM DOMAIN PROTEIN ZASP"/>
    <property type="match status" value="1"/>
</dbReference>
<feature type="compositionally biased region" description="Low complexity" evidence="5">
    <location>
        <begin position="234"/>
        <end position="258"/>
    </location>
</feature>
<feature type="compositionally biased region" description="Pro residues" evidence="5">
    <location>
        <begin position="194"/>
        <end position="204"/>
    </location>
</feature>
<dbReference type="SUPFAM" id="SSF57716">
    <property type="entry name" value="Glucocorticoid receptor-like (DNA-binding domain)"/>
    <property type="match status" value="2"/>
</dbReference>
<feature type="domain" description="LIM zinc-binding" evidence="6">
    <location>
        <begin position="329"/>
        <end position="388"/>
    </location>
</feature>
<dbReference type="GO" id="GO:0031941">
    <property type="term" value="C:filamentous actin"/>
    <property type="evidence" value="ECO:0007669"/>
    <property type="project" value="TreeGrafter"/>
</dbReference>
<dbReference type="GO" id="GO:0030036">
    <property type="term" value="P:actin cytoskeleton organization"/>
    <property type="evidence" value="ECO:0007669"/>
    <property type="project" value="TreeGrafter"/>
</dbReference>
<feature type="domain" description="LIM zinc-binding" evidence="6">
    <location>
        <begin position="268"/>
        <end position="328"/>
    </location>
</feature>
<evidence type="ECO:0000256" key="5">
    <source>
        <dbReference type="SAM" id="MobiDB-lite"/>
    </source>
</evidence>
<keyword evidence="2 4" id="KW-0862">Zinc</keyword>
<proteinExistence type="predicted"/>
<dbReference type="Proteomes" id="UP001150569">
    <property type="component" value="Unassembled WGS sequence"/>
</dbReference>
<evidence type="ECO:0000256" key="4">
    <source>
        <dbReference type="PROSITE-ProRule" id="PRU00125"/>
    </source>
</evidence>
<dbReference type="OrthoDB" id="1112565at2759"/>
<evidence type="ECO:0000313" key="7">
    <source>
        <dbReference type="EMBL" id="KAJ1915445.1"/>
    </source>
</evidence>
<dbReference type="AlphaFoldDB" id="A0A9W7ZXV0"/>
<dbReference type="GO" id="GO:0046872">
    <property type="term" value="F:metal ion binding"/>
    <property type="evidence" value="ECO:0007669"/>
    <property type="project" value="UniProtKB-KW"/>
</dbReference>
<gene>
    <name evidence="7" type="primary">TGFB1I1_2</name>
    <name evidence="7" type="ORF">IWQ60_008434</name>
</gene>
<dbReference type="Pfam" id="PF00412">
    <property type="entry name" value="LIM"/>
    <property type="match status" value="2"/>
</dbReference>
<dbReference type="InterPro" id="IPR001781">
    <property type="entry name" value="Znf_LIM"/>
</dbReference>
<feature type="compositionally biased region" description="Polar residues" evidence="5">
    <location>
        <begin position="208"/>
        <end position="217"/>
    </location>
</feature>
<evidence type="ECO:0000256" key="2">
    <source>
        <dbReference type="ARBA" id="ARBA00022833"/>
    </source>
</evidence>
<dbReference type="CDD" id="cd08368">
    <property type="entry name" value="LIM"/>
    <property type="match status" value="1"/>
</dbReference>
<dbReference type="PROSITE" id="PS00478">
    <property type="entry name" value="LIM_DOMAIN_1"/>
    <property type="match status" value="1"/>
</dbReference>
<evidence type="ECO:0000313" key="8">
    <source>
        <dbReference type="Proteomes" id="UP001150569"/>
    </source>
</evidence>
<keyword evidence="1 4" id="KW-0479">Metal-binding</keyword>
<feature type="compositionally biased region" description="Pro residues" evidence="5">
    <location>
        <begin position="219"/>
        <end position="233"/>
    </location>
</feature>
<feature type="region of interest" description="Disordered" evidence="5">
    <location>
        <begin position="27"/>
        <end position="61"/>
    </location>
</feature>
<dbReference type="GO" id="GO:0001725">
    <property type="term" value="C:stress fiber"/>
    <property type="evidence" value="ECO:0007669"/>
    <property type="project" value="TreeGrafter"/>
</dbReference>
<dbReference type="SMART" id="SM00132">
    <property type="entry name" value="LIM"/>
    <property type="match status" value="2"/>
</dbReference>
<dbReference type="GO" id="GO:0051371">
    <property type="term" value="F:muscle alpha-actinin binding"/>
    <property type="evidence" value="ECO:0007669"/>
    <property type="project" value="TreeGrafter"/>
</dbReference>
<dbReference type="Gene3D" id="2.10.110.10">
    <property type="entry name" value="Cysteine Rich Protein"/>
    <property type="match status" value="3"/>
</dbReference>
<evidence type="ECO:0000259" key="6">
    <source>
        <dbReference type="PROSITE" id="PS50023"/>
    </source>
</evidence>
<feature type="region of interest" description="Disordered" evidence="5">
    <location>
        <begin position="190"/>
        <end position="269"/>
    </location>
</feature>
<reference evidence="7" key="1">
    <citation type="submission" date="2022-07" db="EMBL/GenBank/DDBJ databases">
        <title>Phylogenomic reconstructions and comparative analyses of Kickxellomycotina fungi.</title>
        <authorList>
            <person name="Reynolds N.K."/>
            <person name="Stajich J.E."/>
            <person name="Barry K."/>
            <person name="Grigoriev I.V."/>
            <person name="Crous P."/>
            <person name="Smith M.E."/>
        </authorList>
    </citation>
    <scope>NUCLEOTIDE SEQUENCE</scope>
    <source>
        <strain evidence="7">RSA 861</strain>
    </source>
</reference>
<dbReference type="PANTHER" id="PTHR24214:SF38">
    <property type="entry name" value="PDZ AND LIM DOMAIN PROTEIN ZASP-RELATED"/>
    <property type="match status" value="1"/>
</dbReference>
<dbReference type="GO" id="GO:0003779">
    <property type="term" value="F:actin binding"/>
    <property type="evidence" value="ECO:0007669"/>
    <property type="project" value="TreeGrafter"/>
</dbReference>
<comment type="caution">
    <text evidence="7">The sequence shown here is derived from an EMBL/GenBank/DDBJ whole genome shotgun (WGS) entry which is preliminary data.</text>
</comment>